<keyword evidence="3" id="KW-1185">Reference proteome</keyword>
<dbReference type="Proteomes" id="UP000800200">
    <property type="component" value="Unassembled WGS sequence"/>
</dbReference>
<dbReference type="InterPro" id="IPR036397">
    <property type="entry name" value="RNaseH_sf"/>
</dbReference>
<name>A0A6A6EXU4_9PEZI</name>
<evidence type="ECO:0000256" key="1">
    <source>
        <dbReference type="SAM" id="MobiDB-lite"/>
    </source>
</evidence>
<dbReference type="EMBL" id="ML994610">
    <property type="protein sequence ID" value="KAF2195852.1"/>
    <property type="molecule type" value="Genomic_DNA"/>
</dbReference>
<evidence type="ECO:0000313" key="3">
    <source>
        <dbReference type="Proteomes" id="UP000800200"/>
    </source>
</evidence>
<feature type="region of interest" description="Disordered" evidence="1">
    <location>
        <begin position="287"/>
        <end position="311"/>
    </location>
</feature>
<sequence>MSNESAEAALLTPKRPTRPPPPDTWRRARFFNDYNEHHNNEPVEDIATRNGIGRRTAFNWLAERKIYSTPVAVHRMRKIKAEDKGHKLRRPFQIPQDTLDKMCKAATNPWNLKKRKKRAGMYVASHQKHIRKENKAQRVIYRENNWEKPLFGYWDQVYFTDEAHYNVTGYYQAPRVLREQGERKNPENQAEEHEQLSEWALHIEDDPQNNLLPTPKPPGKPRKKKNETWEQYSQRIADWEASRPPEVELRITGAHMTQKYYTKKLLPEYIQAISKARLRDESKSYYLQENRDPSHGTKSFSNVAYNAKEMN</sequence>
<feature type="region of interest" description="Disordered" evidence="1">
    <location>
        <begin position="1"/>
        <end position="25"/>
    </location>
</feature>
<gene>
    <name evidence="2" type="ORF">K469DRAFT_744294</name>
</gene>
<dbReference type="AlphaFoldDB" id="A0A6A6EXU4"/>
<accession>A0A6A6EXU4</accession>
<protein>
    <submittedName>
        <fullName evidence="2">Uncharacterized protein</fullName>
    </submittedName>
</protein>
<feature type="region of interest" description="Disordered" evidence="1">
    <location>
        <begin position="205"/>
        <end position="230"/>
    </location>
</feature>
<evidence type="ECO:0000313" key="2">
    <source>
        <dbReference type="EMBL" id="KAF2195852.1"/>
    </source>
</evidence>
<dbReference type="GO" id="GO:0003676">
    <property type="term" value="F:nucleic acid binding"/>
    <property type="evidence" value="ECO:0007669"/>
    <property type="project" value="InterPro"/>
</dbReference>
<proteinExistence type="predicted"/>
<dbReference type="Gene3D" id="3.30.420.10">
    <property type="entry name" value="Ribonuclease H-like superfamily/Ribonuclease H"/>
    <property type="match status" value="1"/>
</dbReference>
<organism evidence="2 3">
    <name type="scientific">Zopfia rhizophila CBS 207.26</name>
    <dbReference type="NCBI Taxonomy" id="1314779"/>
    <lineage>
        <taxon>Eukaryota</taxon>
        <taxon>Fungi</taxon>
        <taxon>Dikarya</taxon>
        <taxon>Ascomycota</taxon>
        <taxon>Pezizomycotina</taxon>
        <taxon>Dothideomycetes</taxon>
        <taxon>Dothideomycetes incertae sedis</taxon>
        <taxon>Zopfiaceae</taxon>
        <taxon>Zopfia</taxon>
    </lineage>
</organism>
<reference evidence="2" key="1">
    <citation type="journal article" date="2020" name="Stud. Mycol.">
        <title>101 Dothideomycetes genomes: a test case for predicting lifestyles and emergence of pathogens.</title>
        <authorList>
            <person name="Haridas S."/>
            <person name="Albert R."/>
            <person name="Binder M."/>
            <person name="Bloem J."/>
            <person name="Labutti K."/>
            <person name="Salamov A."/>
            <person name="Andreopoulos B."/>
            <person name="Baker S."/>
            <person name="Barry K."/>
            <person name="Bills G."/>
            <person name="Bluhm B."/>
            <person name="Cannon C."/>
            <person name="Castanera R."/>
            <person name="Culley D."/>
            <person name="Daum C."/>
            <person name="Ezra D."/>
            <person name="Gonzalez J."/>
            <person name="Henrissat B."/>
            <person name="Kuo A."/>
            <person name="Liang C."/>
            <person name="Lipzen A."/>
            <person name="Lutzoni F."/>
            <person name="Magnuson J."/>
            <person name="Mondo S."/>
            <person name="Nolan M."/>
            <person name="Ohm R."/>
            <person name="Pangilinan J."/>
            <person name="Park H.-J."/>
            <person name="Ramirez L."/>
            <person name="Alfaro M."/>
            <person name="Sun H."/>
            <person name="Tritt A."/>
            <person name="Yoshinaga Y."/>
            <person name="Zwiers L.-H."/>
            <person name="Turgeon B."/>
            <person name="Goodwin S."/>
            <person name="Spatafora J."/>
            <person name="Crous P."/>
            <person name="Grigoriev I."/>
        </authorList>
    </citation>
    <scope>NUCLEOTIDE SEQUENCE</scope>
    <source>
        <strain evidence="2">CBS 207.26</strain>
    </source>
</reference>